<gene>
    <name evidence="7" type="ORF">GCM10011314_12610</name>
</gene>
<dbReference type="InterPro" id="IPR008972">
    <property type="entry name" value="Cupredoxin"/>
</dbReference>
<dbReference type="AlphaFoldDB" id="A0A8H9FUE5"/>
<dbReference type="InterPro" id="IPR011707">
    <property type="entry name" value="Cu-oxidase-like_N"/>
</dbReference>
<dbReference type="SUPFAM" id="SSF49503">
    <property type="entry name" value="Cupredoxins"/>
    <property type="match status" value="3"/>
</dbReference>
<feature type="domain" description="Plastocyanin-like" evidence="6">
    <location>
        <begin position="103"/>
        <end position="213"/>
    </location>
</feature>
<dbReference type="InterPro" id="IPR002355">
    <property type="entry name" value="Cu_oxidase_Cu_BS"/>
</dbReference>
<evidence type="ECO:0000259" key="5">
    <source>
        <dbReference type="Pfam" id="PF07731"/>
    </source>
</evidence>
<keyword evidence="1" id="KW-0479">Metal-binding</keyword>
<dbReference type="Pfam" id="PF07731">
    <property type="entry name" value="Cu-oxidase_2"/>
    <property type="match status" value="1"/>
</dbReference>
<feature type="domain" description="Plastocyanin-like" evidence="5">
    <location>
        <begin position="384"/>
        <end position="486"/>
    </location>
</feature>
<dbReference type="Proteomes" id="UP000628079">
    <property type="component" value="Unassembled WGS sequence"/>
</dbReference>
<evidence type="ECO:0000256" key="2">
    <source>
        <dbReference type="ARBA" id="ARBA00023002"/>
    </source>
</evidence>
<dbReference type="PANTHER" id="PTHR11709">
    <property type="entry name" value="MULTI-COPPER OXIDASE"/>
    <property type="match status" value="1"/>
</dbReference>
<dbReference type="PROSITE" id="PS00080">
    <property type="entry name" value="MULTICOPPER_OXIDASE2"/>
    <property type="match status" value="1"/>
</dbReference>
<dbReference type="Pfam" id="PF07732">
    <property type="entry name" value="Cu-oxidase_3"/>
    <property type="match status" value="1"/>
</dbReference>
<dbReference type="PANTHER" id="PTHR11709:SF394">
    <property type="entry name" value="FI03373P-RELATED"/>
    <property type="match status" value="1"/>
</dbReference>
<evidence type="ECO:0000259" key="6">
    <source>
        <dbReference type="Pfam" id="PF07732"/>
    </source>
</evidence>
<evidence type="ECO:0008006" key="9">
    <source>
        <dbReference type="Google" id="ProtNLM"/>
    </source>
</evidence>
<dbReference type="GO" id="GO:0005507">
    <property type="term" value="F:copper ion binding"/>
    <property type="evidence" value="ECO:0007669"/>
    <property type="project" value="InterPro"/>
</dbReference>
<keyword evidence="2" id="KW-0560">Oxidoreductase</keyword>
<keyword evidence="4" id="KW-1133">Transmembrane helix</keyword>
<keyword evidence="3" id="KW-0186">Copper</keyword>
<dbReference type="CDD" id="cd04202">
    <property type="entry name" value="CuRO_D2_2dMcoN_like"/>
    <property type="match status" value="1"/>
</dbReference>
<evidence type="ECO:0000256" key="4">
    <source>
        <dbReference type="SAM" id="Phobius"/>
    </source>
</evidence>
<dbReference type="InterPro" id="IPR011706">
    <property type="entry name" value="Cu-oxidase_C"/>
</dbReference>
<dbReference type="RefSeq" id="WP_052117140.1">
    <property type="nucleotide sequence ID" value="NZ_BMEA01000001.1"/>
</dbReference>
<name>A0A8H9FUE5_9MICO</name>
<keyword evidence="4" id="KW-0812">Transmembrane</keyword>
<protein>
    <recommendedName>
        <fullName evidence="9">Multicopper oxidase family protein</fullName>
    </recommendedName>
</protein>
<dbReference type="EMBL" id="BMEA01000001">
    <property type="protein sequence ID" value="GGB74622.1"/>
    <property type="molecule type" value="Genomic_DNA"/>
</dbReference>
<comment type="caution">
    <text evidence="7">The sequence shown here is derived from an EMBL/GenBank/DDBJ whole genome shotgun (WGS) entry which is preliminary data.</text>
</comment>
<organism evidence="7 8">
    <name type="scientific">Knoellia flava</name>
    <dbReference type="NCBI Taxonomy" id="913969"/>
    <lineage>
        <taxon>Bacteria</taxon>
        <taxon>Bacillati</taxon>
        <taxon>Actinomycetota</taxon>
        <taxon>Actinomycetes</taxon>
        <taxon>Micrococcales</taxon>
        <taxon>Intrasporangiaceae</taxon>
        <taxon>Knoellia</taxon>
    </lineage>
</organism>
<evidence type="ECO:0000256" key="3">
    <source>
        <dbReference type="ARBA" id="ARBA00023008"/>
    </source>
</evidence>
<feature type="transmembrane region" description="Helical" evidence="4">
    <location>
        <begin position="15"/>
        <end position="35"/>
    </location>
</feature>
<evidence type="ECO:0000313" key="8">
    <source>
        <dbReference type="Proteomes" id="UP000628079"/>
    </source>
</evidence>
<dbReference type="Gene3D" id="2.60.40.420">
    <property type="entry name" value="Cupredoxins - blue copper proteins"/>
    <property type="match status" value="3"/>
</dbReference>
<evidence type="ECO:0000256" key="1">
    <source>
        <dbReference type="ARBA" id="ARBA00022723"/>
    </source>
</evidence>
<reference evidence="7" key="1">
    <citation type="journal article" date="2014" name="Int. J. Syst. Evol. Microbiol.">
        <title>Complete genome sequence of Corynebacterium casei LMG S-19264T (=DSM 44701T), isolated from a smear-ripened cheese.</title>
        <authorList>
            <consortium name="US DOE Joint Genome Institute (JGI-PGF)"/>
            <person name="Walter F."/>
            <person name="Albersmeier A."/>
            <person name="Kalinowski J."/>
            <person name="Ruckert C."/>
        </authorList>
    </citation>
    <scope>NUCLEOTIDE SEQUENCE</scope>
    <source>
        <strain evidence="7">CGMCC 1.10749</strain>
    </source>
</reference>
<dbReference type="InterPro" id="IPR045087">
    <property type="entry name" value="Cu-oxidase_fam"/>
</dbReference>
<proteinExistence type="predicted"/>
<evidence type="ECO:0000313" key="7">
    <source>
        <dbReference type="EMBL" id="GGB74622.1"/>
    </source>
</evidence>
<accession>A0A8H9FUE5</accession>
<dbReference type="GO" id="GO:0016491">
    <property type="term" value="F:oxidoreductase activity"/>
    <property type="evidence" value="ECO:0007669"/>
    <property type="project" value="UniProtKB-KW"/>
</dbReference>
<keyword evidence="4" id="KW-0472">Membrane</keyword>
<sequence>MSSPETTGGRGKGRLALLAALVATLAIVLPLGWMWKGSRMPDTYSVMDMGFHEPGIAAAAGSHGTPHPLPGSAAAPISVKDLTERETGPADVSVRLVAAAGRVTIGAGLTVPGVTLNGSSPGPVIRATQGDVVEVTLVNESVPGGTTLHWHGLDVPNAEDGVAGVTQDAVHAGESHTYRFVARQAGTYWYHSHQVSHEQVRKGLLGAIVVAPKVAPAVAVTTDVVALSHTYAGKRTLNGRVGEQRVEARPGDRVRVRVVNTDAGVAPVWVSGTAYVLAAVDGTDVNAPTRVSDRAVVVPAGGRADLVVEVPASGAARVQMSGVSMVVGPAGSTAPTTSRPKKDVDLLTYGSPSTTAFDPSKPARTFAYSIGRKPGFVKGRPGVHWSINGKLWPNIPMFTVAEGDVVRMEILNRSNETHPMHLHGHHVLVLSRDGKAATGSPWWTDSLEVPVGARFEVAFVADNPGIWMDHCHNLPHAREGLVAHLAYEGVTTPYLVGGTTPNEPE</sequence>
<reference evidence="7" key="2">
    <citation type="submission" date="2020-09" db="EMBL/GenBank/DDBJ databases">
        <authorList>
            <person name="Sun Q."/>
            <person name="Zhou Y."/>
        </authorList>
    </citation>
    <scope>NUCLEOTIDE SEQUENCE</scope>
    <source>
        <strain evidence="7">CGMCC 1.10749</strain>
    </source>
</reference>